<dbReference type="EMBL" id="PQVI01000099">
    <property type="protein sequence ID" value="POY42060.1"/>
    <property type="molecule type" value="Genomic_DNA"/>
</dbReference>
<keyword evidence="1" id="KW-1133">Transmembrane helix</keyword>
<keyword evidence="3" id="KW-1185">Reference proteome</keyword>
<evidence type="ECO:0000313" key="2">
    <source>
        <dbReference type="EMBL" id="POY42060.1"/>
    </source>
</evidence>
<reference evidence="2 3" key="1">
    <citation type="submission" date="2018-02" db="EMBL/GenBank/DDBJ databases">
        <title>Classification genera of Pasteurellaceae by whole genome sequence comparison.</title>
        <authorList>
            <person name="Christensen H."/>
        </authorList>
    </citation>
    <scope>NUCLEOTIDE SEQUENCE [LARGE SCALE GENOMIC DNA]</scope>
    <source>
        <strain evidence="2 3">20186H4H1</strain>
    </source>
</reference>
<organism evidence="2 3">
    <name type="scientific">Avibacterium endocarditidis</name>
    <dbReference type="NCBI Taxonomy" id="380674"/>
    <lineage>
        <taxon>Bacteria</taxon>
        <taxon>Pseudomonadati</taxon>
        <taxon>Pseudomonadota</taxon>
        <taxon>Gammaproteobacteria</taxon>
        <taxon>Pasteurellales</taxon>
        <taxon>Pasteurellaceae</taxon>
        <taxon>Avibacterium</taxon>
    </lineage>
</organism>
<gene>
    <name evidence="2" type="ORF">C3Z13_08025</name>
</gene>
<protein>
    <submittedName>
        <fullName evidence="2">Uncharacterized protein</fullName>
    </submittedName>
</protein>
<comment type="caution">
    <text evidence="2">The sequence shown here is derived from an EMBL/GenBank/DDBJ whole genome shotgun (WGS) entry which is preliminary data.</text>
</comment>
<feature type="transmembrane region" description="Helical" evidence="1">
    <location>
        <begin position="20"/>
        <end position="39"/>
    </location>
</feature>
<keyword evidence="1" id="KW-0812">Transmembrane</keyword>
<sequence length="69" mass="8243">MVSAPPFFAVSTRVMEFSSVFFLLMYFLNQLLVQGGFLPQYPQERWNFHLFFLLMYFLNQLLVQDDVLP</sequence>
<feature type="transmembrane region" description="Helical" evidence="1">
    <location>
        <begin position="46"/>
        <end position="63"/>
    </location>
</feature>
<name>A0ABX4ZSX9_9PAST</name>
<evidence type="ECO:0000256" key="1">
    <source>
        <dbReference type="SAM" id="Phobius"/>
    </source>
</evidence>
<evidence type="ECO:0000313" key="3">
    <source>
        <dbReference type="Proteomes" id="UP000237229"/>
    </source>
</evidence>
<keyword evidence="1" id="KW-0472">Membrane</keyword>
<proteinExistence type="predicted"/>
<accession>A0ABX4ZSX9</accession>
<dbReference type="Proteomes" id="UP000237229">
    <property type="component" value="Unassembled WGS sequence"/>
</dbReference>